<evidence type="ECO:0000313" key="3">
    <source>
        <dbReference type="EMBL" id="MBP1931903.1"/>
    </source>
</evidence>
<keyword evidence="2" id="KW-0812">Transmembrane</keyword>
<feature type="transmembrane region" description="Helical" evidence="2">
    <location>
        <begin position="90"/>
        <end position="112"/>
    </location>
</feature>
<evidence type="ECO:0000256" key="2">
    <source>
        <dbReference type="SAM" id="Phobius"/>
    </source>
</evidence>
<protein>
    <submittedName>
        <fullName evidence="3">Uncharacterized protein</fullName>
    </submittedName>
</protein>
<keyword evidence="2" id="KW-0472">Membrane</keyword>
<feature type="transmembrane region" description="Helical" evidence="2">
    <location>
        <begin position="29"/>
        <end position="50"/>
    </location>
</feature>
<feature type="transmembrane region" description="Helical" evidence="2">
    <location>
        <begin position="124"/>
        <end position="144"/>
    </location>
</feature>
<dbReference type="Proteomes" id="UP001519343">
    <property type="component" value="Unassembled WGS sequence"/>
</dbReference>
<keyword evidence="2" id="KW-1133">Transmembrane helix</keyword>
<gene>
    <name evidence="3" type="ORF">J2Z37_001904</name>
</gene>
<dbReference type="EMBL" id="JAGGKT010000004">
    <property type="protein sequence ID" value="MBP1931903.1"/>
    <property type="molecule type" value="Genomic_DNA"/>
</dbReference>
<comment type="caution">
    <text evidence="3">The sequence shown here is derived from an EMBL/GenBank/DDBJ whole genome shotgun (WGS) entry which is preliminary data.</text>
</comment>
<feature type="region of interest" description="Disordered" evidence="1">
    <location>
        <begin position="154"/>
        <end position="174"/>
    </location>
</feature>
<evidence type="ECO:0000256" key="1">
    <source>
        <dbReference type="SAM" id="MobiDB-lite"/>
    </source>
</evidence>
<accession>A0ABS4GNR1</accession>
<proteinExistence type="predicted"/>
<sequence length="174" mass="21010">MFNKIIMWSSLILPWLSLFFMKKESIKRYMPVAIFVSLLLTILFEMAYTFQWWIMLDKIAPWGYITNVAFAYGAFLVGTMWIFYFTYQKFWVYMVTNIVIDGLFMFGLSHFFEGRLYNLVNMGRFGVFLLMLFLAVIIYGYQVWQEGVIKNPERQPTEKENTQRQWIRKREKAK</sequence>
<name>A0ABS4GNR1_9BACL</name>
<reference evidence="3 4" key="1">
    <citation type="submission" date="2021-03" db="EMBL/GenBank/DDBJ databases">
        <title>Genomic Encyclopedia of Type Strains, Phase IV (KMG-IV): sequencing the most valuable type-strain genomes for metagenomic binning, comparative biology and taxonomic classification.</title>
        <authorList>
            <person name="Goeker M."/>
        </authorList>
    </citation>
    <scope>NUCLEOTIDE SEQUENCE [LARGE SCALE GENOMIC DNA]</scope>
    <source>
        <strain evidence="3 4">DSM 24738</strain>
    </source>
</reference>
<dbReference type="RefSeq" id="WP_209809978.1">
    <property type="nucleotide sequence ID" value="NZ_JAGGKT010000004.1"/>
</dbReference>
<feature type="transmembrane region" description="Helical" evidence="2">
    <location>
        <begin position="62"/>
        <end position="83"/>
    </location>
</feature>
<keyword evidence="4" id="KW-1185">Reference proteome</keyword>
<evidence type="ECO:0000313" key="4">
    <source>
        <dbReference type="Proteomes" id="UP001519343"/>
    </source>
</evidence>
<organism evidence="3 4">
    <name type="scientific">Ammoniphilus resinae</name>
    <dbReference type="NCBI Taxonomy" id="861532"/>
    <lineage>
        <taxon>Bacteria</taxon>
        <taxon>Bacillati</taxon>
        <taxon>Bacillota</taxon>
        <taxon>Bacilli</taxon>
        <taxon>Bacillales</taxon>
        <taxon>Paenibacillaceae</taxon>
        <taxon>Aneurinibacillus group</taxon>
        <taxon>Ammoniphilus</taxon>
    </lineage>
</organism>